<keyword evidence="2" id="KW-1185">Reference proteome</keyword>
<comment type="caution">
    <text evidence="1">The sequence shown here is derived from an EMBL/GenBank/DDBJ whole genome shotgun (WGS) entry which is preliminary data.</text>
</comment>
<accession>A0A5J4JH02</accession>
<dbReference type="AlphaFoldDB" id="A0A5J4JH02"/>
<gene>
    <name evidence="1" type="ORF">BpJC7_12380</name>
</gene>
<dbReference type="Proteomes" id="UP000391919">
    <property type="component" value="Unassembled WGS sequence"/>
</dbReference>
<proteinExistence type="predicted"/>
<protein>
    <submittedName>
        <fullName evidence="1">Uncharacterized protein</fullName>
    </submittedName>
</protein>
<reference evidence="1 2" key="1">
    <citation type="submission" date="2019-09" db="EMBL/GenBank/DDBJ databases">
        <title>Draft genome sequence of Bacillus sp. JC-7.</title>
        <authorList>
            <person name="Tanaka N."/>
            <person name="Shiwa Y."/>
            <person name="Fujita N."/>
            <person name="Tanasupawat S."/>
        </authorList>
    </citation>
    <scope>NUCLEOTIDE SEQUENCE [LARGE SCALE GENOMIC DNA]</scope>
    <source>
        <strain evidence="1 2">JC-7</strain>
    </source>
</reference>
<evidence type="ECO:0000313" key="2">
    <source>
        <dbReference type="Proteomes" id="UP000391919"/>
    </source>
</evidence>
<name>A0A5J4JH02_9BACI</name>
<evidence type="ECO:0000313" key="1">
    <source>
        <dbReference type="EMBL" id="GER69935.1"/>
    </source>
</evidence>
<dbReference type="EMBL" id="BKZQ01000013">
    <property type="protein sequence ID" value="GER69935.1"/>
    <property type="molecule type" value="Genomic_DNA"/>
</dbReference>
<sequence>MKGSINWQKGIHRGLLLNLSNPVGSKNQLFTLCKEHKQLAKHIASDWGDAILQYMYLSNSF</sequence>
<organism evidence="1 2">
    <name type="scientific">Weizmannia acidilactici</name>
    <dbReference type="NCBI Taxonomy" id="2607726"/>
    <lineage>
        <taxon>Bacteria</taxon>
        <taxon>Bacillati</taxon>
        <taxon>Bacillota</taxon>
        <taxon>Bacilli</taxon>
        <taxon>Bacillales</taxon>
        <taxon>Bacillaceae</taxon>
        <taxon>Heyndrickxia</taxon>
    </lineage>
</organism>